<dbReference type="AlphaFoldDB" id="A0A8H4A7P7"/>
<dbReference type="GO" id="GO:0016301">
    <property type="term" value="F:kinase activity"/>
    <property type="evidence" value="ECO:0007669"/>
    <property type="project" value="UniProtKB-KW"/>
</dbReference>
<keyword evidence="1" id="KW-0418">Kinase</keyword>
<keyword evidence="1" id="KW-0808">Transferase</keyword>
<keyword evidence="2" id="KW-1185">Reference proteome</keyword>
<dbReference type="InterPro" id="IPR011009">
    <property type="entry name" value="Kinase-like_dom_sf"/>
</dbReference>
<dbReference type="Proteomes" id="UP000439903">
    <property type="component" value="Unassembled WGS sequence"/>
</dbReference>
<reference evidence="1 2" key="1">
    <citation type="journal article" date="2019" name="Environ. Microbiol.">
        <title>At the nexus of three kingdoms: the genome of the mycorrhizal fungus Gigaspora margarita provides insights into plant, endobacterial and fungal interactions.</title>
        <authorList>
            <person name="Venice F."/>
            <person name="Ghignone S."/>
            <person name="Salvioli di Fossalunga A."/>
            <person name="Amselem J."/>
            <person name="Novero M."/>
            <person name="Xianan X."/>
            <person name="Sedzielewska Toro K."/>
            <person name="Morin E."/>
            <person name="Lipzen A."/>
            <person name="Grigoriev I.V."/>
            <person name="Henrissat B."/>
            <person name="Martin F.M."/>
            <person name="Bonfante P."/>
        </authorList>
    </citation>
    <scope>NUCLEOTIDE SEQUENCE [LARGE SCALE GENOMIC DNA]</scope>
    <source>
        <strain evidence="1 2">BEG34</strain>
    </source>
</reference>
<dbReference type="OrthoDB" id="10261027at2759"/>
<evidence type="ECO:0000313" key="2">
    <source>
        <dbReference type="Proteomes" id="UP000439903"/>
    </source>
</evidence>
<accession>A0A8H4A7P7</accession>
<dbReference type="SUPFAM" id="SSF56112">
    <property type="entry name" value="Protein kinase-like (PK-like)"/>
    <property type="match status" value="1"/>
</dbReference>
<proteinExistence type="predicted"/>
<sequence length="332" mass="38499">MSSTKNNKSRYRDGCIGPGYRALKNSFLGNLFRKLTFKSGRSQETTNNSSLTNSDLTNSIINYNNFDTKIQTPQKIKIKSNHNQSLKIHDSVIDNLKNNENNNKKDYINESENIAEKNFDLLTQNVNIQTFNNINSNSKNSTKKIYNYIHYCHKCGHQKLHNEWCEQCDREIFESDFPNWTSGNELKSHLISNDQVVGRFNILRTYGITRDPNSKVYMMVMTLADDGDLSAYMKKHFSTLTFVKRLNILYDIATEFKRGDELLKTTQLQTLHPNNVPYSTYHDTKDNDNEDSTFDISDSLYKVADSLDYIDLDELSIMHSVNIEDIKKRKCT</sequence>
<organism evidence="1 2">
    <name type="scientific">Gigaspora margarita</name>
    <dbReference type="NCBI Taxonomy" id="4874"/>
    <lineage>
        <taxon>Eukaryota</taxon>
        <taxon>Fungi</taxon>
        <taxon>Fungi incertae sedis</taxon>
        <taxon>Mucoromycota</taxon>
        <taxon>Glomeromycotina</taxon>
        <taxon>Glomeromycetes</taxon>
        <taxon>Diversisporales</taxon>
        <taxon>Gigasporaceae</taxon>
        <taxon>Gigaspora</taxon>
    </lineage>
</organism>
<protein>
    <submittedName>
        <fullName evidence="1">Kinase-like protein</fullName>
    </submittedName>
</protein>
<gene>
    <name evidence="1" type="ORF">F8M41_004367</name>
</gene>
<dbReference type="EMBL" id="WTPW01001398">
    <property type="protein sequence ID" value="KAF0437537.1"/>
    <property type="molecule type" value="Genomic_DNA"/>
</dbReference>
<name>A0A8H4A7P7_GIGMA</name>
<comment type="caution">
    <text evidence="1">The sequence shown here is derived from an EMBL/GenBank/DDBJ whole genome shotgun (WGS) entry which is preliminary data.</text>
</comment>
<evidence type="ECO:0000313" key="1">
    <source>
        <dbReference type="EMBL" id="KAF0437537.1"/>
    </source>
</evidence>